<gene>
    <name evidence="2" type="ORF">NQ317_007947</name>
</gene>
<keyword evidence="3" id="KW-1185">Reference proteome</keyword>
<sequence>MDKERGKETPILQHMNVCSYIMYIIYKFFVIVKKIVQLFNIHHYNHYYNKKEETDLFFAQIINIKTPVATDKGLRSSINNK</sequence>
<keyword evidence="1" id="KW-0812">Transmembrane</keyword>
<proteinExistence type="predicted"/>
<name>A0ABQ9JFW8_9CUCU</name>
<comment type="caution">
    <text evidence="2">The sequence shown here is derived from an EMBL/GenBank/DDBJ whole genome shotgun (WGS) entry which is preliminary data.</text>
</comment>
<accession>A0ABQ9JFW8</accession>
<organism evidence="2 3">
    <name type="scientific">Molorchus minor</name>
    <dbReference type="NCBI Taxonomy" id="1323400"/>
    <lineage>
        <taxon>Eukaryota</taxon>
        <taxon>Metazoa</taxon>
        <taxon>Ecdysozoa</taxon>
        <taxon>Arthropoda</taxon>
        <taxon>Hexapoda</taxon>
        <taxon>Insecta</taxon>
        <taxon>Pterygota</taxon>
        <taxon>Neoptera</taxon>
        <taxon>Endopterygota</taxon>
        <taxon>Coleoptera</taxon>
        <taxon>Polyphaga</taxon>
        <taxon>Cucujiformia</taxon>
        <taxon>Chrysomeloidea</taxon>
        <taxon>Cerambycidae</taxon>
        <taxon>Lamiinae</taxon>
        <taxon>Monochamini</taxon>
        <taxon>Molorchus</taxon>
    </lineage>
</organism>
<evidence type="ECO:0000313" key="2">
    <source>
        <dbReference type="EMBL" id="KAJ8976811.1"/>
    </source>
</evidence>
<reference evidence="2" key="1">
    <citation type="journal article" date="2023" name="Insect Mol. Biol.">
        <title>Genome sequencing provides insights into the evolution of gene families encoding plant cell wall-degrading enzymes in longhorned beetles.</title>
        <authorList>
            <person name="Shin N.R."/>
            <person name="Okamura Y."/>
            <person name="Kirsch R."/>
            <person name="Pauchet Y."/>
        </authorList>
    </citation>
    <scope>NUCLEOTIDE SEQUENCE</scope>
    <source>
        <strain evidence="2">MMC_N1</strain>
    </source>
</reference>
<evidence type="ECO:0000313" key="3">
    <source>
        <dbReference type="Proteomes" id="UP001162164"/>
    </source>
</evidence>
<keyword evidence="1" id="KW-0472">Membrane</keyword>
<protein>
    <submittedName>
        <fullName evidence="2">Uncharacterized protein</fullName>
    </submittedName>
</protein>
<feature type="transmembrane region" description="Helical" evidence="1">
    <location>
        <begin position="20"/>
        <end position="41"/>
    </location>
</feature>
<dbReference type="EMBL" id="JAPWTJ010000622">
    <property type="protein sequence ID" value="KAJ8976811.1"/>
    <property type="molecule type" value="Genomic_DNA"/>
</dbReference>
<evidence type="ECO:0000256" key="1">
    <source>
        <dbReference type="SAM" id="Phobius"/>
    </source>
</evidence>
<keyword evidence="1" id="KW-1133">Transmembrane helix</keyword>
<dbReference type="Proteomes" id="UP001162164">
    <property type="component" value="Unassembled WGS sequence"/>
</dbReference>